<dbReference type="STRING" id="642492.Clole_2565"/>
<accession>F2JHM9</accession>
<dbReference type="Pfam" id="PF12670">
    <property type="entry name" value="DUF3792"/>
    <property type="match status" value="1"/>
</dbReference>
<dbReference type="InterPro" id="IPR023804">
    <property type="entry name" value="DUF3792_TM"/>
</dbReference>
<keyword evidence="1" id="KW-1133">Transmembrane helix</keyword>
<name>F2JHM9_CELLD</name>
<dbReference type="HOGENOM" id="CLU_1892429_0_0_9"/>
<dbReference type="AlphaFoldDB" id="F2JHM9"/>
<evidence type="ECO:0000313" key="3">
    <source>
        <dbReference type="Proteomes" id="UP000008467"/>
    </source>
</evidence>
<proteinExistence type="predicted"/>
<feature type="transmembrane region" description="Helical" evidence="1">
    <location>
        <begin position="50"/>
        <end position="69"/>
    </location>
</feature>
<reference evidence="2 3" key="1">
    <citation type="journal article" date="2011" name="J. Bacteriol.">
        <title>Complete genome sequence of the cellulose-degrading bacterium Cellulosilyticum lentocellum.</title>
        <authorList>
            <consortium name="US DOE Joint Genome Institute"/>
            <person name="Miller D.A."/>
            <person name="Suen G."/>
            <person name="Bruce D."/>
            <person name="Copeland A."/>
            <person name="Cheng J.F."/>
            <person name="Detter C."/>
            <person name="Goodwin L.A."/>
            <person name="Han C.S."/>
            <person name="Hauser L.J."/>
            <person name="Land M.L."/>
            <person name="Lapidus A."/>
            <person name="Lucas S."/>
            <person name="Meincke L."/>
            <person name="Pitluck S."/>
            <person name="Tapia R."/>
            <person name="Teshima H."/>
            <person name="Woyke T."/>
            <person name="Fox B.G."/>
            <person name="Angert E.R."/>
            <person name="Currie C.R."/>
        </authorList>
    </citation>
    <scope>NUCLEOTIDE SEQUENCE [LARGE SCALE GENOMIC DNA]</scope>
    <source>
        <strain evidence="3">ATCC 49066 / DSM 5427 / NCIMB 11756 / RHM5</strain>
    </source>
</reference>
<dbReference type="SUPFAM" id="SSF103473">
    <property type="entry name" value="MFS general substrate transporter"/>
    <property type="match status" value="1"/>
</dbReference>
<evidence type="ECO:0008006" key="4">
    <source>
        <dbReference type="Google" id="ProtNLM"/>
    </source>
</evidence>
<dbReference type="InterPro" id="IPR036259">
    <property type="entry name" value="MFS_trans_sf"/>
</dbReference>
<keyword evidence="3" id="KW-1185">Reference proteome</keyword>
<gene>
    <name evidence="2" type="ordered locus">Clole_2565</name>
</gene>
<dbReference type="KEGG" id="cle:Clole_2565"/>
<sequence length="134" mass="14587">MTKHKAKVEVDMPQAVLTMVKANIMAYVVTAIFILFSSIILTYTNASPKFEVWIVTLGVIASAFLAGFDTAKVDNKNGYKWGAIGGSLYFIIFLVLGTIIEKLNHLAPSVIFMLALLVIMSSTIAGMISVNCHK</sequence>
<dbReference type="NCBIfam" id="TIGR04086">
    <property type="entry name" value="TIGR04086_membr"/>
    <property type="match status" value="1"/>
</dbReference>
<feature type="transmembrane region" description="Helical" evidence="1">
    <location>
        <begin position="81"/>
        <end position="100"/>
    </location>
</feature>
<keyword evidence="1" id="KW-0472">Membrane</keyword>
<protein>
    <recommendedName>
        <fullName evidence="4">TIGR04086 family membrane protein</fullName>
    </recommendedName>
</protein>
<keyword evidence="1" id="KW-0812">Transmembrane</keyword>
<evidence type="ECO:0000313" key="2">
    <source>
        <dbReference type="EMBL" id="ADZ84268.1"/>
    </source>
</evidence>
<feature type="transmembrane region" description="Helical" evidence="1">
    <location>
        <begin position="106"/>
        <end position="130"/>
    </location>
</feature>
<evidence type="ECO:0000256" key="1">
    <source>
        <dbReference type="SAM" id="Phobius"/>
    </source>
</evidence>
<organism evidence="2 3">
    <name type="scientific">Cellulosilyticum lentocellum (strain ATCC 49066 / DSM 5427 / NCIMB 11756 / RHM5)</name>
    <name type="common">Clostridium lentocellum</name>
    <dbReference type="NCBI Taxonomy" id="642492"/>
    <lineage>
        <taxon>Bacteria</taxon>
        <taxon>Bacillati</taxon>
        <taxon>Bacillota</taxon>
        <taxon>Clostridia</taxon>
        <taxon>Lachnospirales</taxon>
        <taxon>Cellulosilyticaceae</taxon>
        <taxon>Cellulosilyticum</taxon>
    </lineage>
</organism>
<dbReference type="Proteomes" id="UP000008467">
    <property type="component" value="Chromosome"/>
</dbReference>
<feature type="transmembrane region" description="Helical" evidence="1">
    <location>
        <begin position="24"/>
        <end position="44"/>
    </location>
</feature>
<dbReference type="RefSeq" id="WP_013657561.1">
    <property type="nucleotide sequence ID" value="NC_015275.1"/>
</dbReference>
<dbReference type="EMBL" id="CP002582">
    <property type="protein sequence ID" value="ADZ84268.1"/>
    <property type="molecule type" value="Genomic_DNA"/>
</dbReference>